<organism evidence="2 3">
    <name type="scientific">Halothermothrix orenii (strain H 168 / OCM 544 / DSM 9562)</name>
    <dbReference type="NCBI Taxonomy" id="373903"/>
    <lineage>
        <taxon>Bacteria</taxon>
        <taxon>Bacillati</taxon>
        <taxon>Bacillota</taxon>
        <taxon>Clostridia</taxon>
        <taxon>Halanaerobiales</taxon>
        <taxon>Halothermotrichaceae</taxon>
        <taxon>Halothermothrix</taxon>
    </lineage>
</organism>
<dbReference type="Gene3D" id="3.40.630.30">
    <property type="match status" value="1"/>
</dbReference>
<evidence type="ECO:0000259" key="1">
    <source>
        <dbReference type="PROSITE" id="PS51186"/>
    </source>
</evidence>
<dbReference type="HOGENOM" id="CLU_081766_0_1_9"/>
<evidence type="ECO:0000313" key="3">
    <source>
        <dbReference type="Proteomes" id="UP000000719"/>
    </source>
</evidence>
<protein>
    <submittedName>
        <fullName evidence="2">Acetyltransferase</fullName>
        <ecNumber evidence="2">2.3.1.-</ecNumber>
    </submittedName>
</protein>
<dbReference type="PROSITE" id="PS51186">
    <property type="entry name" value="GNAT"/>
    <property type="match status" value="1"/>
</dbReference>
<dbReference type="Pfam" id="PF13527">
    <property type="entry name" value="Acetyltransf_9"/>
    <property type="match status" value="1"/>
</dbReference>
<dbReference type="AlphaFoldDB" id="B8CZU9"/>
<sequence length="295" mass="34674">MNLKDLKLISDYKNNDILRKSFNDLAKRVFGISFENWYQQGLWGDNYICYSFLNEDKIVSNVSITKMRLLMGETERRLIQLGTVMTDSTYRGKGLAKDLMKHVLKEYEKDYDAIFLFANKNVLDFYPSFGFERREQVQFFTRDVYPGEAGYNFRRLDMGNLEDIKILKEITKSRVPTANDFFIANNEDILYWYCLEIFNNNIYYCEDEGLIVIASVKGGMLHIYDVISRLKIDYKRILASFQNSKTIETIFHFTPDSNGLELESRTYDQVEEDDYLFVKGNFSLDNYAFPITAHA</sequence>
<dbReference type="CDD" id="cd04301">
    <property type="entry name" value="NAT_SF"/>
    <property type="match status" value="1"/>
</dbReference>
<dbReference type="SUPFAM" id="SSF55729">
    <property type="entry name" value="Acyl-CoA N-acyltransferases (Nat)"/>
    <property type="match status" value="1"/>
</dbReference>
<feature type="domain" description="N-acetyltransferase" evidence="1">
    <location>
        <begin position="1"/>
        <end position="157"/>
    </location>
</feature>
<reference evidence="2 3" key="1">
    <citation type="journal article" date="2009" name="PLoS ONE">
        <title>Genome analysis of the anaerobic thermohalophilic bacterium Halothermothrix orenii.</title>
        <authorList>
            <person name="Mavromatis K."/>
            <person name="Ivanova N."/>
            <person name="Anderson I."/>
            <person name="Lykidis A."/>
            <person name="Hooper S.D."/>
            <person name="Sun H."/>
            <person name="Kunin V."/>
            <person name="Lapidus A."/>
            <person name="Hugenholtz P."/>
            <person name="Patel B."/>
            <person name="Kyrpides N.C."/>
        </authorList>
    </citation>
    <scope>NUCLEOTIDE SEQUENCE [LARGE SCALE GENOMIC DNA]</scope>
    <source>
        <strain evidence="3">H 168 / OCM 544 / DSM 9562</strain>
    </source>
</reference>
<accession>B8CZU9</accession>
<name>B8CZU9_HALOH</name>
<keyword evidence="2" id="KW-0012">Acyltransferase</keyword>
<gene>
    <name evidence="2" type="ordered locus">Hore_20560</name>
</gene>
<dbReference type="EC" id="2.3.1.-" evidence="2"/>
<dbReference type="InterPro" id="IPR016181">
    <property type="entry name" value="Acyl_CoA_acyltransferase"/>
</dbReference>
<dbReference type="STRING" id="373903.Hore_20560"/>
<dbReference type="eggNOG" id="COG4552">
    <property type="taxonomic scope" value="Bacteria"/>
</dbReference>
<dbReference type="KEGG" id="hor:Hore_20560"/>
<keyword evidence="3" id="KW-1185">Reference proteome</keyword>
<dbReference type="OrthoDB" id="9804948at2"/>
<dbReference type="RefSeq" id="WP_015923770.1">
    <property type="nucleotide sequence ID" value="NC_011899.1"/>
</dbReference>
<keyword evidence="2" id="KW-0808">Transferase</keyword>
<dbReference type="InterPro" id="IPR000182">
    <property type="entry name" value="GNAT_dom"/>
</dbReference>
<dbReference type="GO" id="GO:0016747">
    <property type="term" value="F:acyltransferase activity, transferring groups other than amino-acyl groups"/>
    <property type="evidence" value="ECO:0007669"/>
    <property type="project" value="InterPro"/>
</dbReference>
<evidence type="ECO:0000313" key="2">
    <source>
        <dbReference type="EMBL" id="ACL70801.1"/>
    </source>
</evidence>
<proteinExistence type="predicted"/>
<dbReference type="Proteomes" id="UP000000719">
    <property type="component" value="Chromosome"/>
</dbReference>
<dbReference type="EMBL" id="CP001098">
    <property type="protein sequence ID" value="ACL70801.1"/>
    <property type="molecule type" value="Genomic_DNA"/>
</dbReference>